<feature type="compositionally biased region" description="Basic and acidic residues" evidence="1">
    <location>
        <begin position="368"/>
        <end position="381"/>
    </location>
</feature>
<organism evidence="2 3">
    <name type="scientific">Zygotorulaspora mrakii</name>
    <name type="common">Zygosaccharomyces mrakii</name>
    <dbReference type="NCBI Taxonomy" id="42260"/>
    <lineage>
        <taxon>Eukaryota</taxon>
        <taxon>Fungi</taxon>
        <taxon>Dikarya</taxon>
        <taxon>Ascomycota</taxon>
        <taxon>Saccharomycotina</taxon>
        <taxon>Saccharomycetes</taxon>
        <taxon>Saccharomycetales</taxon>
        <taxon>Saccharomycetaceae</taxon>
        <taxon>Zygotorulaspora</taxon>
    </lineage>
</organism>
<dbReference type="Proteomes" id="UP000509704">
    <property type="component" value="Chromosome 3"/>
</dbReference>
<evidence type="ECO:0000313" key="3">
    <source>
        <dbReference type="Proteomes" id="UP000509704"/>
    </source>
</evidence>
<protein>
    <recommendedName>
        <fullName evidence="4">Protein DSF2</fullName>
    </recommendedName>
</protein>
<dbReference type="InterPro" id="IPR006597">
    <property type="entry name" value="Sel1-like"/>
</dbReference>
<dbReference type="SMART" id="SM00671">
    <property type="entry name" value="SEL1"/>
    <property type="match status" value="2"/>
</dbReference>
<dbReference type="RefSeq" id="XP_037143618.1">
    <property type="nucleotide sequence ID" value="XM_037287723.1"/>
</dbReference>
<dbReference type="GO" id="GO:0010972">
    <property type="term" value="P:negative regulation of G2/M transition of mitotic cell cycle"/>
    <property type="evidence" value="ECO:0007669"/>
    <property type="project" value="TreeGrafter"/>
</dbReference>
<dbReference type="Gene3D" id="1.25.40.10">
    <property type="entry name" value="Tetratricopeptide repeat domain"/>
    <property type="match status" value="1"/>
</dbReference>
<feature type="compositionally biased region" description="Polar residues" evidence="1">
    <location>
        <begin position="291"/>
        <end position="308"/>
    </location>
</feature>
<reference evidence="2 3" key="1">
    <citation type="submission" date="2020-07" db="EMBL/GenBank/DDBJ databases">
        <title>The yeast mating-type switching endonuclease HO is a domesticated member of an unorthodox homing genetic element family.</title>
        <authorList>
            <person name="Coughlan A.Y."/>
            <person name="Lombardi L."/>
            <person name="Braun-Galleani S."/>
            <person name="Martos A.R."/>
            <person name="Galeote V."/>
            <person name="Bigey F."/>
            <person name="Dequin S."/>
            <person name="Byrne K.P."/>
            <person name="Wolfe K.H."/>
        </authorList>
    </citation>
    <scope>NUCLEOTIDE SEQUENCE [LARGE SCALE GENOMIC DNA]</scope>
    <source>
        <strain evidence="2 3">NRRL Y-6702</strain>
    </source>
</reference>
<feature type="compositionally biased region" description="Basic residues" evidence="1">
    <location>
        <begin position="421"/>
        <end position="434"/>
    </location>
</feature>
<dbReference type="InterPro" id="IPR052945">
    <property type="entry name" value="Mitotic_Regulator"/>
</dbReference>
<accession>A0A7H9AZU7</accession>
<evidence type="ECO:0000313" key="2">
    <source>
        <dbReference type="EMBL" id="QLG71890.1"/>
    </source>
</evidence>
<dbReference type="AlphaFoldDB" id="A0A7H9AZU7"/>
<evidence type="ECO:0000256" key="1">
    <source>
        <dbReference type="SAM" id="MobiDB-lite"/>
    </source>
</evidence>
<feature type="compositionally biased region" description="Low complexity" evidence="1">
    <location>
        <begin position="351"/>
        <end position="360"/>
    </location>
</feature>
<dbReference type="GO" id="GO:0032153">
    <property type="term" value="C:cell division site"/>
    <property type="evidence" value="ECO:0007669"/>
    <property type="project" value="TreeGrafter"/>
</dbReference>
<name>A0A7H9AZU7_ZYGMR</name>
<dbReference type="GeneID" id="59235587"/>
<dbReference type="PANTHER" id="PTHR43628:SF11">
    <property type="entry name" value="PROTEIN DSF2"/>
    <property type="match status" value="1"/>
</dbReference>
<dbReference type="OrthoDB" id="2148946at2759"/>
<dbReference type="Pfam" id="PF08238">
    <property type="entry name" value="Sel1"/>
    <property type="match status" value="3"/>
</dbReference>
<dbReference type="SUPFAM" id="SSF81901">
    <property type="entry name" value="HCP-like"/>
    <property type="match status" value="1"/>
</dbReference>
<sequence length="710" mass="80071">MNLDLSKASPLDELRNRSGYFPSLSCANEIVDNADNSWTNQDDSNSIYQGTNQSIFSFETIQTNERLLDRLALSAEDELFLQQALKEEEEKNKDCLKKQSTGPIICMPASKFPSLRTQYPPIKKEHDLKLDHVSAEFSNLRGDFSSSSVEQHFPANSRYSYLVEEDIDIEAIHRSNFTGRGSDRQQHPYRPKIIASNSAGNCNNSGDADVVNFERYRMKNSKLAYYYEQLSQFNFEHTGEHESSSMYKTPRNQYYEIKTPVITEEQTYQNVSGSSTASFADEGILSKPKTESSMESDISSKGIFNTQDGSRDLFYSTPTKTSSSPTVESEFVKDVSREPPQLFKTHKKKSSFSLKNLFRSPKSHKQKGTSEGRGSFEETKNIHYHGRSSAESSPRKPRNHLRHFIFPVNPTIHLETQTPTKYKHGNKNSSRHFRSLSDFTTKSPSCSPSTNRGGYNGRKETTGRRLSLDSKRQPFPPLQFQTPAHSKKPSKNALQLSLKSDYISTIAAGPANNASSTFDEIELAITMKKEGRLIESAQNLQRLCSKKNLTAFLLYGLALRDGCGVRKDCKESFKYIKVAAEVHSEKEDVFEKDIDVFALEHSRGLPKIVPEPMAPALYECGMAYLKGLGLEKPDELKGLKYLEKAASLGHIDSMCISGTIWSKKSAVRKRDIVRAAAWFRIAEQRGANLIGSSWIHKEKYVNPLLSITTM</sequence>
<feature type="compositionally biased region" description="Polar residues" evidence="1">
    <location>
        <begin position="437"/>
        <end position="453"/>
    </location>
</feature>
<keyword evidence="3" id="KW-1185">Reference proteome</keyword>
<evidence type="ECO:0008006" key="4">
    <source>
        <dbReference type="Google" id="ProtNLM"/>
    </source>
</evidence>
<dbReference type="PANTHER" id="PTHR43628">
    <property type="entry name" value="ACTIVATOR OF C KINASE PROTEIN 1-RELATED"/>
    <property type="match status" value="1"/>
</dbReference>
<feature type="compositionally biased region" description="Basic and acidic residues" evidence="1">
    <location>
        <begin position="457"/>
        <end position="472"/>
    </location>
</feature>
<proteinExistence type="predicted"/>
<feature type="compositionally biased region" description="Low complexity" evidence="1">
    <location>
        <begin position="316"/>
        <end position="326"/>
    </location>
</feature>
<dbReference type="InterPro" id="IPR011990">
    <property type="entry name" value="TPR-like_helical_dom_sf"/>
</dbReference>
<dbReference type="EMBL" id="CP058606">
    <property type="protein sequence ID" value="QLG71890.1"/>
    <property type="molecule type" value="Genomic_DNA"/>
</dbReference>
<gene>
    <name evidence="2" type="ORF">HG535_0C02400</name>
</gene>
<feature type="region of interest" description="Disordered" evidence="1">
    <location>
        <begin position="282"/>
        <end position="491"/>
    </location>
</feature>
<dbReference type="KEGG" id="zmk:HG535_0C02400"/>